<dbReference type="Pfam" id="PF00311">
    <property type="entry name" value="PEPcase"/>
    <property type="match status" value="2"/>
</dbReference>
<dbReference type="GO" id="GO:0015977">
    <property type="term" value="P:carbon fixation"/>
    <property type="evidence" value="ECO:0007669"/>
    <property type="project" value="InterPro"/>
</dbReference>
<evidence type="ECO:0000313" key="3">
    <source>
        <dbReference type="Proteomes" id="UP000485058"/>
    </source>
</evidence>
<dbReference type="PANTHER" id="PTHR30523">
    <property type="entry name" value="PHOSPHOENOLPYRUVATE CARBOXYLASE"/>
    <property type="match status" value="1"/>
</dbReference>
<evidence type="ECO:0000256" key="1">
    <source>
        <dbReference type="PROSITE-ProRule" id="PRU10112"/>
    </source>
</evidence>
<feature type="active site" evidence="1">
    <location>
        <position position="157"/>
    </location>
</feature>
<dbReference type="InterPro" id="IPR015813">
    <property type="entry name" value="Pyrv/PenolPyrv_kinase-like_dom"/>
</dbReference>
<comment type="caution">
    <text evidence="2">The sequence shown here is derived from an EMBL/GenBank/DDBJ whole genome shotgun (WGS) entry which is preliminary data.</text>
</comment>
<accession>A0A6A0ABZ8</accession>
<keyword evidence="2" id="KW-0670">Pyruvate</keyword>
<name>A0A6A0ABZ8_HAELA</name>
<feature type="non-terminal residue" evidence="2">
    <location>
        <position position="1"/>
    </location>
</feature>
<dbReference type="InterPro" id="IPR033129">
    <property type="entry name" value="PEPCASE_His_AS"/>
</dbReference>
<dbReference type="GO" id="GO:0005829">
    <property type="term" value="C:cytosol"/>
    <property type="evidence" value="ECO:0007669"/>
    <property type="project" value="TreeGrafter"/>
</dbReference>
<dbReference type="GO" id="GO:0008964">
    <property type="term" value="F:phosphoenolpyruvate carboxylase activity"/>
    <property type="evidence" value="ECO:0007669"/>
    <property type="project" value="InterPro"/>
</dbReference>
<sequence length="618" mass="69634">DAVTTYLGYGSYLEWDEDKRIEWLINELQGRRPLIPPGMPMSPEVREVLDTARVVAQLGPGSLGAYVISMTKAASDVLAVELLQREAIVQVSPEERWESNPGRRTLRVVPLFETLEDLDAGGPIMRRLLALPWYRQHVRHAHGNHQEVMLGYSDSGKDAGRLAANWALYRCQEELVAVMREAEVTLTLFHGRGGTSQPPGSVEGSFRITEQGEMVQAKFGISAVAQYQLEIYTTAVLLASVKPPSPPKHQCWRDVMTRLGEVSCEAYRAVVYKDPAFITYFKHATPEAELGNLNIGSRPARRRADNAGINTLRAIPWQFAWTQTRLILPSWLGIGDALFKAIEEGHLPELQAMYREWPFFAATIDLIEMILAKSDARIAALYEDVLVSDPEEQQLGQRLRVKLLETCRAKFGISAVAQYQLEIYTTAVLLASVKPPSPPKHQCWRDVMTRLGEVSCEAYRAVVYKDPAFITYFKHATPEAELGNLNIELQAMYREWPFFAATIDLIEMILAKSDARIAALYEDVLVSDPEELQLGQRLRVKLLETCRAVLLVSGHKMLLEHNPTLRKLIQMRNPYIDPINIMQVEVLRRLRQDPNNIKLRDALLVSINGIAAGMRNTG</sequence>
<dbReference type="PROSITE" id="PS00393">
    <property type="entry name" value="PEPCASE_2"/>
    <property type="match status" value="1"/>
</dbReference>
<dbReference type="GO" id="GO:0006099">
    <property type="term" value="P:tricarboxylic acid cycle"/>
    <property type="evidence" value="ECO:0007669"/>
    <property type="project" value="InterPro"/>
</dbReference>
<reference evidence="2 3" key="1">
    <citation type="submission" date="2020-02" db="EMBL/GenBank/DDBJ databases">
        <title>Draft genome sequence of Haematococcus lacustris strain NIES-144.</title>
        <authorList>
            <person name="Morimoto D."/>
            <person name="Nakagawa S."/>
            <person name="Yoshida T."/>
            <person name="Sawayama S."/>
        </authorList>
    </citation>
    <scope>NUCLEOTIDE SEQUENCE [LARGE SCALE GENOMIC DNA]</scope>
    <source>
        <strain evidence="2 3">NIES-144</strain>
    </source>
</reference>
<evidence type="ECO:0000313" key="2">
    <source>
        <dbReference type="EMBL" id="GFH30389.1"/>
    </source>
</evidence>
<dbReference type="PRINTS" id="PR00150">
    <property type="entry name" value="PEPCARBXLASE"/>
</dbReference>
<protein>
    <submittedName>
        <fullName evidence="2">Phosphoenolpyruvate carboxylase 4</fullName>
    </submittedName>
</protein>
<dbReference type="PANTHER" id="PTHR30523:SF6">
    <property type="entry name" value="PHOSPHOENOLPYRUVATE CARBOXYLASE"/>
    <property type="match status" value="1"/>
</dbReference>
<dbReference type="EMBL" id="BLLF01004875">
    <property type="protein sequence ID" value="GFH30389.1"/>
    <property type="molecule type" value="Genomic_DNA"/>
</dbReference>
<keyword evidence="3" id="KW-1185">Reference proteome</keyword>
<dbReference type="SUPFAM" id="SSF51621">
    <property type="entry name" value="Phosphoenolpyruvate/pyruvate domain"/>
    <property type="match status" value="2"/>
</dbReference>
<proteinExistence type="predicted"/>
<dbReference type="InterPro" id="IPR021135">
    <property type="entry name" value="PEP_COase"/>
</dbReference>
<dbReference type="Proteomes" id="UP000485058">
    <property type="component" value="Unassembled WGS sequence"/>
</dbReference>
<organism evidence="2 3">
    <name type="scientific">Haematococcus lacustris</name>
    <name type="common">Green alga</name>
    <name type="synonym">Haematococcus pluvialis</name>
    <dbReference type="NCBI Taxonomy" id="44745"/>
    <lineage>
        <taxon>Eukaryota</taxon>
        <taxon>Viridiplantae</taxon>
        <taxon>Chlorophyta</taxon>
        <taxon>core chlorophytes</taxon>
        <taxon>Chlorophyceae</taxon>
        <taxon>CS clade</taxon>
        <taxon>Chlamydomonadales</taxon>
        <taxon>Haematococcaceae</taxon>
        <taxon>Haematococcus</taxon>
    </lineage>
</organism>
<gene>
    <name evidence="2" type="ORF">HaLaN_29239</name>
</gene>
<dbReference type="AlphaFoldDB" id="A0A6A0ABZ8"/>